<name>A0ABN9KQX9_9NEOB</name>
<dbReference type="InterPro" id="IPR040040">
    <property type="entry name" value="ATG11"/>
</dbReference>
<evidence type="ECO:0000313" key="4">
    <source>
        <dbReference type="Proteomes" id="UP001176940"/>
    </source>
</evidence>
<dbReference type="SUPFAM" id="SSF47823">
    <property type="entry name" value="lambda integrase-like, N-terminal domain"/>
    <property type="match status" value="1"/>
</dbReference>
<feature type="compositionally biased region" description="Basic and acidic residues" evidence="2">
    <location>
        <begin position="294"/>
        <end position="306"/>
    </location>
</feature>
<organism evidence="3 4">
    <name type="scientific">Ranitomeya imitator</name>
    <name type="common">mimic poison frog</name>
    <dbReference type="NCBI Taxonomy" id="111125"/>
    <lineage>
        <taxon>Eukaryota</taxon>
        <taxon>Metazoa</taxon>
        <taxon>Chordata</taxon>
        <taxon>Craniata</taxon>
        <taxon>Vertebrata</taxon>
        <taxon>Euteleostomi</taxon>
        <taxon>Amphibia</taxon>
        <taxon>Batrachia</taxon>
        <taxon>Anura</taxon>
        <taxon>Neobatrachia</taxon>
        <taxon>Hyloidea</taxon>
        <taxon>Dendrobatidae</taxon>
        <taxon>Dendrobatinae</taxon>
        <taxon>Ranitomeya</taxon>
    </lineage>
</organism>
<feature type="compositionally biased region" description="Polar residues" evidence="2">
    <location>
        <begin position="308"/>
        <end position="318"/>
    </location>
</feature>
<reference evidence="3" key="1">
    <citation type="submission" date="2023-07" db="EMBL/GenBank/DDBJ databases">
        <authorList>
            <person name="Stuckert A."/>
        </authorList>
    </citation>
    <scope>NUCLEOTIDE SEQUENCE</scope>
</reference>
<feature type="region of interest" description="Disordered" evidence="2">
    <location>
        <begin position="294"/>
        <end position="318"/>
    </location>
</feature>
<keyword evidence="4" id="KW-1185">Reference proteome</keyword>
<dbReference type="InterPro" id="IPR010998">
    <property type="entry name" value="Integrase_recombinase_N"/>
</dbReference>
<dbReference type="EMBL" id="CAUEEQ010000769">
    <property type="protein sequence ID" value="CAJ0917880.1"/>
    <property type="molecule type" value="Genomic_DNA"/>
</dbReference>
<comment type="caution">
    <text evidence="3">The sequence shown here is derived from an EMBL/GenBank/DDBJ whole genome shotgun (WGS) entry which is preliminary data.</text>
</comment>
<evidence type="ECO:0000256" key="1">
    <source>
        <dbReference type="ARBA" id="ARBA00023125"/>
    </source>
</evidence>
<protein>
    <submittedName>
        <fullName evidence="3">Uncharacterized protein</fullName>
    </submittedName>
</protein>
<proteinExistence type="predicted"/>
<sequence length="318" mass="35336">MIQARKPSSSRIYYRTWKAYFRWCESNRVPPMVFSLPSLLAFLQAGLDSGLALSSLKGKSYLRNRLFRGLDSWPSSFCTRKPRRFDSELPDISLNDLQFLQSLCPPEVQLFLRVPLLCDFEPLHQHVRALHNLVKAAQSLDEMSQTITDLLNEQKASNGQLSPQSVTTTVRIENATEITTTTSSKSPPSLSLQGPICPSVAIPGPLEELSPDSIDAHTFDFETIPHPNSEQAIKQGSLDLDSLADSPESDFMSAVNEFVIEENPVSPNISDTQSPEMMVESLYSSVINAIDNRRMQDTKSKAKDDSVENASLNLSGEV</sequence>
<dbReference type="PANTHER" id="PTHR13222">
    <property type="entry name" value="RB1-INDUCIBLE COILED-COIL"/>
    <property type="match status" value="1"/>
</dbReference>
<dbReference type="Gene3D" id="1.10.150.130">
    <property type="match status" value="1"/>
</dbReference>
<dbReference type="Proteomes" id="UP001176940">
    <property type="component" value="Unassembled WGS sequence"/>
</dbReference>
<evidence type="ECO:0000256" key="2">
    <source>
        <dbReference type="SAM" id="MobiDB-lite"/>
    </source>
</evidence>
<gene>
    <name evidence="3" type="ORF">RIMI_LOCUS627631</name>
</gene>
<dbReference type="PANTHER" id="PTHR13222:SF1">
    <property type="entry name" value="RB1-INDUCIBLE COILED-COIL PROTEIN 1"/>
    <property type="match status" value="1"/>
</dbReference>
<accession>A0ABN9KQX9</accession>
<evidence type="ECO:0000313" key="3">
    <source>
        <dbReference type="EMBL" id="CAJ0917880.1"/>
    </source>
</evidence>
<keyword evidence="1" id="KW-0238">DNA-binding</keyword>